<keyword evidence="2" id="KW-0805">Transcription regulation</keyword>
<dbReference type="AlphaFoldDB" id="A0A4Y3W6P6"/>
<evidence type="ECO:0000313" key="8">
    <source>
        <dbReference type="Proteomes" id="UP000318825"/>
    </source>
</evidence>
<name>A0A4Y3W6P6_NITWI</name>
<evidence type="ECO:0000313" key="7">
    <source>
        <dbReference type="EMBL" id="GEC14248.1"/>
    </source>
</evidence>
<evidence type="ECO:0000256" key="2">
    <source>
        <dbReference type="ARBA" id="ARBA00023015"/>
    </source>
</evidence>
<feature type="domain" description="Ner winged helix-turn-helix DNA-binding" evidence="6">
    <location>
        <begin position="6"/>
        <end position="76"/>
    </location>
</feature>
<evidence type="ECO:0000256" key="4">
    <source>
        <dbReference type="ARBA" id="ARBA00023163"/>
    </source>
</evidence>
<comment type="caution">
    <text evidence="7">The sequence shown here is derived from an EMBL/GenBank/DDBJ whole genome shotgun (WGS) entry which is preliminary data.</text>
</comment>
<dbReference type="RefSeq" id="WP_375782163.1">
    <property type="nucleotide sequence ID" value="NZ_BJNF01000002.1"/>
</dbReference>
<feature type="region of interest" description="Disordered" evidence="5">
    <location>
        <begin position="78"/>
        <end position="101"/>
    </location>
</feature>
<dbReference type="GO" id="GO:0003677">
    <property type="term" value="F:DNA binding"/>
    <property type="evidence" value="ECO:0007669"/>
    <property type="project" value="UniProtKB-KW"/>
</dbReference>
<organism evidence="7 8">
    <name type="scientific">Nitrobacter winogradskyi</name>
    <name type="common">Nitrobacter agilis</name>
    <dbReference type="NCBI Taxonomy" id="913"/>
    <lineage>
        <taxon>Bacteria</taxon>
        <taxon>Pseudomonadati</taxon>
        <taxon>Pseudomonadota</taxon>
        <taxon>Alphaproteobacteria</taxon>
        <taxon>Hyphomicrobiales</taxon>
        <taxon>Nitrobacteraceae</taxon>
        <taxon>Nitrobacter</taxon>
    </lineage>
</organism>
<sequence>MIPQGWHRADVVAAIHKRNTSLAELARNNGLADATLRAALSYPRKPSNEIIADFLGKNLHELWPHWFDSEGNLIVKTRTRSAAQRSTQKRTAKLSPTGGRV</sequence>
<reference evidence="7 8" key="1">
    <citation type="submission" date="2019-06" db="EMBL/GenBank/DDBJ databases">
        <title>Whole genome shotgun sequence of Nitrobacter winogradskyi NBRC 14297.</title>
        <authorList>
            <person name="Hosoyama A."/>
            <person name="Uohara A."/>
            <person name="Ohji S."/>
            <person name="Ichikawa N."/>
        </authorList>
    </citation>
    <scope>NUCLEOTIDE SEQUENCE [LARGE SCALE GENOMIC DNA]</scope>
    <source>
        <strain evidence="7 8">NBRC 14297</strain>
    </source>
</reference>
<comment type="similarity">
    <text evidence="1">Belongs to the ner transcriptional regulatory family.</text>
</comment>
<dbReference type="EMBL" id="BJNF01000002">
    <property type="protein sequence ID" value="GEC14248.1"/>
    <property type="molecule type" value="Genomic_DNA"/>
</dbReference>
<gene>
    <name evidence="7" type="ORF">NWI01_01400</name>
</gene>
<evidence type="ECO:0000256" key="1">
    <source>
        <dbReference type="ARBA" id="ARBA00006157"/>
    </source>
</evidence>
<proteinExistence type="inferred from homology"/>
<evidence type="ECO:0000256" key="5">
    <source>
        <dbReference type="SAM" id="MobiDB-lite"/>
    </source>
</evidence>
<keyword evidence="4" id="KW-0804">Transcription</keyword>
<evidence type="ECO:0000259" key="6">
    <source>
        <dbReference type="Pfam" id="PF13693"/>
    </source>
</evidence>
<dbReference type="Pfam" id="PF13693">
    <property type="entry name" value="HTH_35"/>
    <property type="match status" value="1"/>
</dbReference>
<dbReference type="SUPFAM" id="SSF47413">
    <property type="entry name" value="lambda repressor-like DNA-binding domains"/>
    <property type="match status" value="1"/>
</dbReference>
<keyword evidence="3" id="KW-0238">DNA-binding</keyword>
<dbReference type="InterPro" id="IPR038722">
    <property type="entry name" value="Ner_HTH_dom"/>
</dbReference>
<dbReference type="Gene3D" id="1.10.260.40">
    <property type="entry name" value="lambda repressor-like DNA-binding domains"/>
    <property type="match status" value="1"/>
</dbReference>
<evidence type="ECO:0000256" key="3">
    <source>
        <dbReference type="ARBA" id="ARBA00023125"/>
    </source>
</evidence>
<dbReference type="Proteomes" id="UP000318825">
    <property type="component" value="Unassembled WGS sequence"/>
</dbReference>
<dbReference type="InterPro" id="IPR010982">
    <property type="entry name" value="Lambda_DNA-bd_dom_sf"/>
</dbReference>
<accession>A0A4Y3W6P6</accession>
<protein>
    <recommendedName>
        <fullName evidence="6">Ner winged helix-turn-helix DNA-binding domain-containing protein</fullName>
    </recommendedName>
</protein>